<dbReference type="PROSITE" id="PS50222">
    <property type="entry name" value="EF_HAND_2"/>
    <property type="match status" value="4"/>
</dbReference>
<evidence type="ECO:0000256" key="1">
    <source>
        <dbReference type="ARBA" id="ARBA00022737"/>
    </source>
</evidence>
<dbReference type="EMBL" id="JAPFFF010000003">
    <property type="protein sequence ID" value="KAK8895157.1"/>
    <property type="molecule type" value="Genomic_DNA"/>
</dbReference>
<reference evidence="4 5" key="1">
    <citation type="submission" date="2024-04" db="EMBL/GenBank/DDBJ databases">
        <title>Tritrichomonas musculus Genome.</title>
        <authorList>
            <person name="Alves-Ferreira E."/>
            <person name="Grigg M."/>
            <person name="Lorenzi H."/>
            <person name="Galac M."/>
        </authorList>
    </citation>
    <scope>NUCLEOTIDE SEQUENCE [LARGE SCALE GENOMIC DNA]</scope>
    <source>
        <strain evidence="4 5">EAF2021</strain>
    </source>
</reference>
<evidence type="ECO:0000259" key="3">
    <source>
        <dbReference type="PROSITE" id="PS50222"/>
    </source>
</evidence>
<sequence length="161" mass="18967">MSTKAYQPQTIRLTPKERSKARQIFDHFDQNSDGKLSLEEAKIFMSNYDIDPAFLPLAFEICDINKDGNISFKEFNSLFILLGELEDDPSIIYKNLFEKFDTDHNGFLDESEVIQFFKFLFKDVSDKTIKFYADYFDKDHNGNLDYDEIIKILDILMKKEN</sequence>
<feature type="domain" description="EF-hand" evidence="3">
    <location>
        <begin position="16"/>
        <end position="51"/>
    </location>
</feature>
<protein>
    <submittedName>
        <fullName evidence="4">Rhomboid- protein 3</fullName>
    </submittedName>
</protein>
<organism evidence="4 5">
    <name type="scientific">Tritrichomonas musculus</name>
    <dbReference type="NCBI Taxonomy" id="1915356"/>
    <lineage>
        <taxon>Eukaryota</taxon>
        <taxon>Metamonada</taxon>
        <taxon>Parabasalia</taxon>
        <taxon>Tritrichomonadida</taxon>
        <taxon>Tritrichomonadidae</taxon>
        <taxon>Tritrichomonas</taxon>
    </lineage>
</organism>
<dbReference type="PANTHER" id="PTHR23050">
    <property type="entry name" value="CALCIUM BINDING PROTEIN"/>
    <property type="match status" value="1"/>
</dbReference>
<comment type="caution">
    <text evidence="4">The sequence shown here is derived from an EMBL/GenBank/DDBJ whole genome shotgun (WGS) entry which is preliminary data.</text>
</comment>
<feature type="domain" description="EF-hand" evidence="3">
    <location>
        <begin position="124"/>
        <end position="159"/>
    </location>
</feature>
<dbReference type="InterPro" id="IPR018247">
    <property type="entry name" value="EF_Hand_1_Ca_BS"/>
</dbReference>
<dbReference type="Proteomes" id="UP001470230">
    <property type="component" value="Unassembled WGS sequence"/>
</dbReference>
<feature type="domain" description="EF-hand" evidence="3">
    <location>
        <begin position="88"/>
        <end position="123"/>
    </location>
</feature>
<dbReference type="SMART" id="SM00054">
    <property type="entry name" value="EFh"/>
    <property type="match status" value="4"/>
</dbReference>
<dbReference type="Pfam" id="PF13499">
    <property type="entry name" value="EF-hand_7"/>
    <property type="match status" value="2"/>
</dbReference>
<evidence type="ECO:0000313" key="4">
    <source>
        <dbReference type="EMBL" id="KAK8895157.1"/>
    </source>
</evidence>
<dbReference type="SUPFAM" id="SSF47473">
    <property type="entry name" value="EF-hand"/>
    <property type="match status" value="1"/>
</dbReference>
<keyword evidence="5" id="KW-1185">Reference proteome</keyword>
<dbReference type="InterPro" id="IPR011992">
    <property type="entry name" value="EF-hand-dom_pair"/>
</dbReference>
<dbReference type="PROSITE" id="PS00018">
    <property type="entry name" value="EF_HAND_1"/>
    <property type="match status" value="3"/>
</dbReference>
<keyword evidence="2" id="KW-0106">Calcium</keyword>
<name>A0ABR2KXG0_9EUKA</name>
<dbReference type="InterPro" id="IPR050145">
    <property type="entry name" value="Centrin_CML-like"/>
</dbReference>
<evidence type="ECO:0000256" key="2">
    <source>
        <dbReference type="ARBA" id="ARBA00022837"/>
    </source>
</evidence>
<keyword evidence="1" id="KW-0677">Repeat</keyword>
<dbReference type="InterPro" id="IPR002048">
    <property type="entry name" value="EF_hand_dom"/>
</dbReference>
<evidence type="ECO:0000313" key="5">
    <source>
        <dbReference type="Proteomes" id="UP001470230"/>
    </source>
</evidence>
<accession>A0ABR2KXG0</accession>
<dbReference type="Gene3D" id="1.10.238.10">
    <property type="entry name" value="EF-hand"/>
    <property type="match status" value="2"/>
</dbReference>
<feature type="domain" description="EF-hand" evidence="3">
    <location>
        <begin position="58"/>
        <end position="85"/>
    </location>
</feature>
<gene>
    <name evidence="4" type="ORF">M9Y10_023599</name>
</gene>
<proteinExistence type="predicted"/>